<proteinExistence type="predicted"/>
<keyword evidence="4 6" id="KW-1133">Transmembrane helix</keyword>
<dbReference type="Gene3D" id="3.30.450.20">
    <property type="entry name" value="PAS domain"/>
    <property type="match status" value="1"/>
</dbReference>
<dbReference type="Pfam" id="PF02743">
    <property type="entry name" value="dCache_1"/>
    <property type="match status" value="1"/>
</dbReference>
<evidence type="ECO:0000256" key="6">
    <source>
        <dbReference type="SAM" id="Phobius"/>
    </source>
</evidence>
<keyword evidence="2" id="KW-1003">Cell membrane</keyword>
<gene>
    <name evidence="8" type="ORF">NARC_40057</name>
</gene>
<evidence type="ECO:0000256" key="4">
    <source>
        <dbReference type="ARBA" id="ARBA00022989"/>
    </source>
</evidence>
<evidence type="ECO:0000313" key="9">
    <source>
        <dbReference type="Proteomes" id="UP000315289"/>
    </source>
</evidence>
<feature type="transmembrane region" description="Helical" evidence="6">
    <location>
        <begin position="38"/>
        <end position="60"/>
    </location>
</feature>
<dbReference type="GO" id="GO:0005886">
    <property type="term" value="C:plasma membrane"/>
    <property type="evidence" value="ECO:0007669"/>
    <property type="project" value="UniProtKB-SubCell"/>
</dbReference>
<accession>A0A557SWW3</accession>
<comment type="caution">
    <text evidence="8">The sequence shown here is derived from an EMBL/GenBank/DDBJ whole genome shotgun (WGS) entry which is preliminary data.</text>
</comment>
<sequence>MLRIPLILNKTNIIAGVFVITDQMTQHIPLQTFATSKLFFFFTMFIIAVCLYSLMVQPLIAQHIDKATQQSSYLQELPIINTDKSNMLILFAYLINDKISNTIDVLEISSRDKSLKDVPFQNNVSNDFNGISPSLELDKRNLANDILQRNKDIASIFFVLPNGDIYIGEPYSHQEQLPRINFADREWYKGVAQSNQTYISSIFLSASINSPAIAIAVPVYSLISDLGNQTGLSSLSGYWVGIINLQSIQDMFENQSLITEDQFILIDHNGMELLNTKTSNSESVNSESLENESTLCPINNMTDQVKLNTFEHFNIIQAVDDTKSVYNKVNLDDGVVMFWKPTKIKESNWYLVLVTRT</sequence>
<dbReference type="EMBL" id="VOAH01000004">
    <property type="protein sequence ID" value="TVP41097.1"/>
    <property type="molecule type" value="Genomic_DNA"/>
</dbReference>
<feature type="domain" description="Cache" evidence="7">
    <location>
        <begin position="80"/>
        <end position="282"/>
    </location>
</feature>
<keyword evidence="9" id="KW-1185">Reference proteome</keyword>
<evidence type="ECO:0000256" key="1">
    <source>
        <dbReference type="ARBA" id="ARBA00004651"/>
    </source>
</evidence>
<name>A0A557SWW3_9ARCH</name>
<dbReference type="InterPro" id="IPR033479">
    <property type="entry name" value="dCache_1"/>
</dbReference>
<keyword evidence="3 6" id="KW-0812">Transmembrane</keyword>
<evidence type="ECO:0000256" key="5">
    <source>
        <dbReference type="ARBA" id="ARBA00023136"/>
    </source>
</evidence>
<dbReference type="Proteomes" id="UP000315289">
    <property type="component" value="Unassembled WGS sequence"/>
</dbReference>
<evidence type="ECO:0000256" key="2">
    <source>
        <dbReference type="ARBA" id="ARBA00022475"/>
    </source>
</evidence>
<evidence type="ECO:0000256" key="3">
    <source>
        <dbReference type="ARBA" id="ARBA00022692"/>
    </source>
</evidence>
<protein>
    <recommendedName>
        <fullName evidence="7">Cache domain-containing protein</fullName>
    </recommendedName>
</protein>
<dbReference type="AlphaFoldDB" id="A0A557SWW3"/>
<keyword evidence="5 6" id="KW-0472">Membrane</keyword>
<organism evidence="8 9">
    <name type="scientific">Candidatus Nitrosocosmicus arcticus</name>
    <dbReference type="NCBI Taxonomy" id="2035267"/>
    <lineage>
        <taxon>Archaea</taxon>
        <taxon>Nitrososphaerota</taxon>
        <taxon>Nitrososphaeria</taxon>
        <taxon>Nitrososphaerales</taxon>
        <taxon>Nitrososphaeraceae</taxon>
        <taxon>Candidatus Nitrosocosmicus</taxon>
    </lineage>
</organism>
<evidence type="ECO:0000259" key="7">
    <source>
        <dbReference type="Pfam" id="PF02743"/>
    </source>
</evidence>
<dbReference type="CDD" id="cd18773">
    <property type="entry name" value="PDC1_HK_sensor"/>
    <property type="match status" value="1"/>
</dbReference>
<evidence type="ECO:0000313" key="8">
    <source>
        <dbReference type="EMBL" id="TVP41097.1"/>
    </source>
</evidence>
<comment type="subcellular location">
    <subcellularLocation>
        <location evidence="1">Cell membrane</location>
        <topology evidence="1">Multi-pass membrane protein</topology>
    </subcellularLocation>
</comment>
<reference evidence="8 9" key="1">
    <citation type="journal article" date="2019" name="Front. Microbiol.">
        <title>Ammonia Oxidation by the Arctic Terrestrial Thaumarchaeote Candidatus Nitrosocosmicus arcticus Is Stimulated by Increasing Temperatures.</title>
        <authorList>
            <person name="Alves R.J.E."/>
            <person name="Kerou M."/>
            <person name="Zappe A."/>
            <person name="Bittner R."/>
            <person name="Abby S.S."/>
            <person name="Schmidt H.A."/>
            <person name="Pfeifer K."/>
            <person name="Schleper C."/>
        </authorList>
    </citation>
    <scope>NUCLEOTIDE SEQUENCE [LARGE SCALE GENOMIC DNA]</scope>
    <source>
        <strain evidence="8 9">Kfb</strain>
    </source>
</reference>